<dbReference type="STRING" id="332977.SAMN05421740_10335"/>
<dbReference type="Proteomes" id="UP000198916">
    <property type="component" value="Unassembled WGS sequence"/>
</dbReference>
<dbReference type="RefSeq" id="WP_090604383.1">
    <property type="nucleotide sequence ID" value="NZ_FNZR01000003.1"/>
</dbReference>
<evidence type="ECO:0000313" key="4">
    <source>
        <dbReference type="Proteomes" id="UP000198916"/>
    </source>
</evidence>
<gene>
    <name evidence="3" type="ORF">SAMN05421740_10335</name>
</gene>
<dbReference type="InterPro" id="IPR006684">
    <property type="entry name" value="YbgC/YbaW"/>
</dbReference>
<dbReference type="AlphaFoldDB" id="A0A1H7L3X4"/>
<dbReference type="Gene3D" id="3.10.129.10">
    <property type="entry name" value="Hotdog Thioesterase"/>
    <property type="match status" value="1"/>
</dbReference>
<dbReference type="SUPFAM" id="SSF54637">
    <property type="entry name" value="Thioesterase/thiol ester dehydrase-isomerase"/>
    <property type="match status" value="1"/>
</dbReference>
<dbReference type="InterPro" id="IPR050563">
    <property type="entry name" value="4-hydroxybenzoyl-CoA_TE"/>
</dbReference>
<comment type="similarity">
    <text evidence="1">Belongs to the 4-hydroxybenzoyl-CoA thioesterase family.</text>
</comment>
<dbReference type="PIRSF" id="PIRSF003230">
    <property type="entry name" value="YbgC"/>
    <property type="match status" value="1"/>
</dbReference>
<keyword evidence="4" id="KW-1185">Reference proteome</keyword>
<dbReference type="Pfam" id="PF13279">
    <property type="entry name" value="4HBT_2"/>
    <property type="match status" value="1"/>
</dbReference>
<dbReference type="PANTHER" id="PTHR31793:SF27">
    <property type="entry name" value="NOVEL THIOESTERASE SUPERFAMILY DOMAIN AND SAPOSIN A-TYPE DOMAIN CONTAINING PROTEIN (0610012H03RIK)"/>
    <property type="match status" value="1"/>
</dbReference>
<evidence type="ECO:0000256" key="1">
    <source>
        <dbReference type="ARBA" id="ARBA00005953"/>
    </source>
</evidence>
<dbReference type="InterPro" id="IPR029069">
    <property type="entry name" value="HotDog_dom_sf"/>
</dbReference>
<reference evidence="4" key="1">
    <citation type="submission" date="2016-10" db="EMBL/GenBank/DDBJ databases">
        <authorList>
            <person name="Varghese N."/>
            <person name="Submissions S."/>
        </authorList>
    </citation>
    <scope>NUCLEOTIDE SEQUENCE [LARGE SCALE GENOMIC DNA]</scope>
    <source>
        <strain evidence="4">Jip14</strain>
    </source>
</reference>
<evidence type="ECO:0000256" key="2">
    <source>
        <dbReference type="ARBA" id="ARBA00022801"/>
    </source>
</evidence>
<protein>
    <submittedName>
        <fullName evidence="3">Acyl-CoA thioester hydrolase</fullName>
    </submittedName>
</protein>
<keyword evidence="2 3" id="KW-0378">Hydrolase</keyword>
<accession>A0A1H7L3X4</accession>
<evidence type="ECO:0000313" key="3">
    <source>
        <dbReference type="EMBL" id="SEK93763.1"/>
    </source>
</evidence>
<name>A0A1H7L3X4_9SPHI</name>
<dbReference type="EMBL" id="FNZR01000003">
    <property type="protein sequence ID" value="SEK93763.1"/>
    <property type="molecule type" value="Genomic_DNA"/>
</dbReference>
<dbReference type="NCBIfam" id="TIGR00051">
    <property type="entry name" value="YbgC/FadM family acyl-CoA thioesterase"/>
    <property type="match status" value="1"/>
</dbReference>
<sequence length="137" mass="16069">MYTSETKLRVRYAETDQMGYVYYGNYAAFYEVGRVELFRSLGFSYKALEDSGIMLPVLELYSRFFKPARYDEEITVKAYLNEKPAVKIRFDYELFNEGSELLNTGHTTLVFVDMARNKPCMAPPDFLSRLQPYFDKP</sequence>
<dbReference type="CDD" id="cd00586">
    <property type="entry name" value="4HBT"/>
    <property type="match status" value="1"/>
</dbReference>
<dbReference type="PANTHER" id="PTHR31793">
    <property type="entry name" value="4-HYDROXYBENZOYL-COA THIOESTERASE FAMILY MEMBER"/>
    <property type="match status" value="1"/>
</dbReference>
<dbReference type="OrthoDB" id="9800856at2"/>
<dbReference type="GO" id="GO:0047617">
    <property type="term" value="F:fatty acyl-CoA hydrolase activity"/>
    <property type="evidence" value="ECO:0007669"/>
    <property type="project" value="TreeGrafter"/>
</dbReference>
<organism evidence="3 4">
    <name type="scientific">Parapedobacter koreensis</name>
    <dbReference type="NCBI Taxonomy" id="332977"/>
    <lineage>
        <taxon>Bacteria</taxon>
        <taxon>Pseudomonadati</taxon>
        <taxon>Bacteroidota</taxon>
        <taxon>Sphingobacteriia</taxon>
        <taxon>Sphingobacteriales</taxon>
        <taxon>Sphingobacteriaceae</taxon>
        <taxon>Parapedobacter</taxon>
    </lineage>
</organism>
<proteinExistence type="inferred from homology"/>